<keyword evidence="2" id="KW-1185">Reference proteome</keyword>
<evidence type="ECO:0000313" key="2">
    <source>
        <dbReference type="Proteomes" id="UP001163882"/>
    </source>
</evidence>
<name>A0ABY6IK22_9HYPH</name>
<evidence type="ECO:0000313" key="1">
    <source>
        <dbReference type="EMBL" id="UYQ70953.1"/>
    </source>
</evidence>
<dbReference type="Proteomes" id="UP001163882">
    <property type="component" value="Chromosome"/>
</dbReference>
<dbReference type="EMBL" id="CP107716">
    <property type="protein sequence ID" value="UYQ70953.1"/>
    <property type="molecule type" value="Genomic_DNA"/>
</dbReference>
<organism evidence="1 2">
    <name type="scientific">Pelagibacterium flavum</name>
    <dbReference type="NCBI Taxonomy" id="2984530"/>
    <lineage>
        <taxon>Bacteria</taxon>
        <taxon>Pseudomonadati</taxon>
        <taxon>Pseudomonadota</taxon>
        <taxon>Alphaproteobacteria</taxon>
        <taxon>Hyphomicrobiales</taxon>
        <taxon>Devosiaceae</taxon>
        <taxon>Pelagibacterium</taxon>
    </lineage>
</organism>
<sequence length="97" mass="10482">MSVEKAVNEGATILGEVESDLRKIQSNLSRLPKVFQAVHEGQKIGYLESAHLGAQAKELAGDVASVEAAVFSFHRHLTMRAQEEGIDLPQPRSGSGR</sequence>
<proteinExistence type="predicted"/>
<dbReference type="RefSeq" id="WP_264224617.1">
    <property type="nucleotide sequence ID" value="NZ_CP107716.1"/>
</dbReference>
<accession>A0ABY6IK22</accession>
<reference evidence="1" key="1">
    <citation type="submission" date="2022-10" db="EMBL/GenBank/DDBJ databases">
        <title>YIM 151497 complete genome.</title>
        <authorList>
            <person name="Chen X."/>
        </authorList>
    </citation>
    <scope>NUCLEOTIDE SEQUENCE</scope>
    <source>
        <strain evidence="1">YIM 151497</strain>
    </source>
</reference>
<protein>
    <submittedName>
        <fullName evidence="1">Uncharacterized protein</fullName>
    </submittedName>
</protein>
<gene>
    <name evidence="1" type="ORF">OF122_12885</name>
</gene>